<keyword evidence="4" id="KW-1185">Reference proteome</keyword>
<comment type="caution">
    <text evidence="3">The sequence shown here is derived from an EMBL/GenBank/DDBJ whole genome shotgun (WGS) entry which is preliminary data.</text>
</comment>
<protein>
    <recommendedName>
        <fullName evidence="2">Putative nickel insertion protein</fullName>
    </recommendedName>
</protein>
<dbReference type="RefSeq" id="WP_184303615.1">
    <property type="nucleotide sequence ID" value="NZ_JACHXU010000004.1"/>
</dbReference>
<dbReference type="AlphaFoldDB" id="A0A7W5DWE0"/>
<dbReference type="NCBIfam" id="TIGR00299">
    <property type="entry name" value="nickel pincer cofactor biosynthesis protein LarC"/>
    <property type="match status" value="1"/>
</dbReference>
<evidence type="ECO:0000313" key="3">
    <source>
        <dbReference type="EMBL" id="MBB3205736.1"/>
    </source>
</evidence>
<dbReference type="HAMAP" id="MF_01074">
    <property type="entry name" value="LarC"/>
    <property type="match status" value="1"/>
</dbReference>
<dbReference type="InterPro" id="IPR002822">
    <property type="entry name" value="Ni_insertion"/>
</dbReference>
<comment type="similarity">
    <text evidence="2">Belongs to the LarC family.</text>
</comment>
<name>A0A7W5DWE0_9BACT</name>
<evidence type="ECO:0000313" key="4">
    <source>
        <dbReference type="Proteomes" id="UP000536179"/>
    </source>
</evidence>
<dbReference type="Proteomes" id="UP000536179">
    <property type="component" value="Unassembled WGS sequence"/>
</dbReference>
<organism evidence="3 4">
    <name type="scientific">Aporhodopirellula rubra</name>
    <dbReference type="NCBI Taxonomy" id="980271"/>
    <lineage>
        <taxon>Bacteria</taxon>
        <taxon>Pseudomonadati</taxon>
        <taxon>Planctomycetota</taxon>
        <taxon>Planctomycetia</taxon>
        <taxon>Pirellulales</taxon>
        <taxon>Pirellulaceae</taxon>
        <taxon>Aporhodopirellula</taxon>
    </lineage>
</organism>
<dbReference type="Gene3D" id="3.30.70.1380">
    <property type="entry name" value="Transcriptional regulatory protein pf0864 domain like"/>
    <property type="match status" value="1"/>
</dbReference>
<evidence type="ECO:0000256" key="2">
    <source>
        <dbReference type="HAMAP-Rule" id="MF_01074"/>
    </source>
</evidence>
<gene>
    <name evidence="3" type="ORF">FHS27_001540</name>
</gene>
<reference evidence="3 4" key="1">
    <citation type="submission" date="2020-08" db="EMBL/GenBank/DDBJ databases">
        <title>Genomic Encyclopedia of Type Strains, Phase III (KMG-III): the genomes of soil and plant-associated and newly described type strains.</title>
        <authorList>
            <person name="Whitman W."/>
        </authorList>
    </citation>
    <scope>NUCLEOTIDE SEQUENCE [LARGE SCALE GENOMIC DNA]</scope>
    <source>
        <strain evidence="3 4">CECT 8075</strain>
    </source>
</reference>
<dbReference type="EMBL" id="JACHXU010000004">
    <property type="protein sequence ID" value="MBB3205736.1"/>
    <property type="molecule type" value="Genomic_DNA"/>
</dbReference>
<dbReference type="PANTHER" id="PTHR36566:SF1">
    <property type="entry name" value="PYRIDINIUM-3,5-BISTHIOCARBOXYLIC ACID MONONUCLEOTIDE NICKEL INSERTION PROTEIN"/>
    <property type="match status" value="1"/>
</dbReference>
<dbReference type="PANTHER" id="PTHR36566">
    <property type="entry name" value="NICKEL INSERTION PROTEIN-RELATED"/>
    <property type="match status" value="1"/>
</dbReference>
<evidence type="ECO:0000256" key="1">
    <source>
        <dbReference type="ARBA" id="ARBA00022596"/>
    </source>
</evidence>
<dbReference type="Pfam" id="PF01969">
    <property type="entry name" value="Ni_insertion"/>
    <property type="match status" value="1"/>
</dbReference>
<dbReference type="GO" id="GO:0016151">
    <property type="term" value="F:nickel cation binding"/>
    <property type="evidence" value="ECO:0007669"/>
    <property type="project" value="UniProtKB-UniRule"/>
</dbReference>
<accession>A0A7W5DWE0</accession>
<keyword evidence="2" id="KW-0456">Lyase</keyword>
<dbReference type="GO" id="GO:0016829">
    <property type="term" value="F:lyase activity"/>
    <property type="evidence" value="ECO:0007669"/>
    <property type="project" value="UniProtKB-UniRule"/>
</dbReference>
<proteinExistence type="inferred from homology"/>
<keyword evidence="1 2" id="KW-0533">Nickel</keyword>
<sequence length="399" mass="42421">MNTNLHFDCLSGISGDMTLGALIDLGVDPDLIRTGLASLNVAELKLHVDDVKKCGFRATYIRVEHPEQKAHRHLHHIEAMIEAADAISEGAKTLARRIFQCIGEAEAKVHGCSLQKVHFHEVGAVDSIADIVGTSIAIDALGIDSVTSSAIPTGTGSITIDHGRVAVPAPATAEILTGVPLAYCEIESELTTPTGAAIIKTLASSFGPPPPMTPHRVGYGAGTRDLPGQANVLRVTLGERHDAAADPGKVESDRVTLLETNIDDATAEQLADVSQRLLTAGALDVWQTPCVMKKGRLASVLSVLCGGSKAAIMQNILFQHTSTIGIRRQILDRTKLSRRAVEVETAHGPAKGKVVTLPDGTERFSLEDDEAKRLATASGKSTSLIQNEAVENWNRQQKS</sequence>